<dbReference type="EMBL" id="JBANRG010000024">
    <property type="protein sequence ID" value="KAK7454625.1"/>
    <property type="molecule type" value="Genomic_DNA"/>
</dbReference>
<dbReference type="PANTHER" id="PTHR32057">
    <property type="entry name" value="PROTEIN ADENYLYLTRANSFERASE SELO, MITOCHONDRIAL"/>
    <property type="match status" value="1"/>
</dbReference>
<evidence type="ECO:0000313" key="10">
    <source>
        <dbReference type="EMBL" id="KAK7454625.1"/>
    </source>
</evidence>
<evidence type="ECO:0000256" key="6">
    <source>
        <dbReference type="ARBA" id="ARBA00022741"/>
    </source>
</evidence>
<accession>A0ABR1J9A6</accession>
<sequence length="671" mass="75832">MKSTLSKLPIRSTLPKALNADPPTISQFLSSLKENPSRLRRARLAPQDAHFSYVTPLPLPFPYQIQLPDEDPKYVEQWLSEREPLSKIAENLYSSEKRKQPAILIGLAETCLRDCLPRLDVGDAFTSLGTPSLLEDQEEEYQSSDVARQELIDILSGQSVIISEEENFAPWSLRYSGHQFGSWAGQLGDGRAITVLVTPHPSNPDLSYELQLKGAGRTPYSRSADGLAVVRSSIREFLASEAMHALNIPTTRSLALVSLPDVPVVREKMEYASITTRVAPSFLRIGSFEAFNGPTHMMFFGGGQQKPDWDGLLKLAEYVSKDVLKLESFAKGDKWTKDLVYDVARRNGKMCAGWQAYGFMHGVINTDNVSLLGLTIDYGPYAFMDVFDPFHICNHTDEGGRYAYRYQPNMIIYAIRALLNSLAPLIGAESSGVKLAAGWASSVSQEQMDEWSKLGISETSDEMERIAQEATSVEYGRLMRKRLGLHHPKPTDETEFFRPLLDIMQDQRLDFHRTFRVLSNFTLDTFNDTAKRSTFISKLLSNIAESQMVDSMSAERAWNGWLEKYAKRLEEEQGQGVEEEKRIQGMKNANPRFVLRQWLLEEVIKKVENDELAGRRVLAKVLHMACNPYEPWGAEETEGVEEEMDDEQKEERRYCDIGDKNLLGFQCSCSS</sequence>
<dbReference type="InterPro" id="IPR003846">
    <property type="entry name" value="SelO"/>
</dbReference>
<keyword evidence="8" id="KW-0460">Magnesium</keyword>
<evidence type="ECO:0000313" key="11">
    <source>
        <dbReference type="Proteomes" id="UP001498398"/>
    </source>
</evidence>
<protein>
    <recommendedName>
        <fullName evidence="9">Selenoprotein O</fullName>
    </recommendedName>
</protein>
<gene>
    <name evidence="10" type="ORF">VKT23_011378</name>
</gene>
<keyword evidence="4" id="KW-0548">Nucleotidyltransferase</keyword>
<organism evidence="10 11">
    <name type="scientific">Marasmiellus scandens</name>
    <dbReference type="NCBI Taxonomy" id="2682957"/>
    <lineage>
        <taxon>Eukaryota</taxon>
        <taxon>Fungi</taxon>
        <taxon>Dikarya</taxon>
        <taxon>Basidiomycota</taxon>
        <taxon>Agaricomycotina</taxon>
        <taxon>Agaricomycetes</taxon>
        <taxon>Agaricomycetidae</taxon>
        <taxon>Agaricales</taxon>
        <taxon>Marasmiineae</taxon>
        <taxon>Omphalotaceae</taxon>
        <taxon>Marasmiellus</taxon>
    </lineage>
</organism>
<reference evidence="10 11" key="1">
    <citation type="submission" date="2024-01" db="EMBL/GenBank/DDBJ databases">
        <title>A draft genome for the cacao thread blight pathogen Marasmiellus scandens.</title>
        <authorList>
            <person name="Baruah I.K."/>
            <person name="Leung J."/>
            <person name="Bukari Y."/>
            <person name="Amoako-Attah I."/>
            <person name="Meinhardt L.W."/>
            <person name="Bailey B.A."/>
            <person name="Cohen S.P."/>
        </authorList>
    </citation>
    <scope>NUCLEOTIDE SEQUENCE [LARGE SCALE GENOMIC DNA]</scope>
    <source>
        <strain evidence="10 11">GH-19</strain>
    </source>
</reference>
<evidence type="ECO:0000256" key="2">
    <source>
        <dbReference type="ARBA" id="ARBA00009747"/>
    </source>
</evidence>
<evidence type="ECO:0000256" key="7">
    <source>
        <dbReference type="ARBA" id="ARBA00022840"/>
    </source>
</evidence>
<comment type="similarity">
    <text evidence="2">Belongs to the SELO family.</text>
</comment>
<evidence type="ECO:0000256" key="5">
    <source>
        <dbReference type="ARBA" id="ARBA00022723"/>
    </source>
</evidence>
<comment type="caution">
    <text evidence="10">The sequence shown here is derived from an EMBL/GenBank/DDBJ whole genome shotgun (WGS) entry which is preliminary data.</text>
</comment>
<evidence type="ECO:0000256" key="8">
    <source>
        <dbReference type="ARBA" id="ARBA00022842"/>
    </source>
</evidence>
<dbReference type="Proteomes" id="UP001498398">
    <property type="component" value="Unassembled WGS sequence"/>
</dbReference>
<keyword evidence="3" id="KW-0808">Transferase</keyword>
<keyword evidence="5" id="KW-0479">Metal-binding</keyword>
<dbReference type="Pfam" id="PF02696">
    <property type="entry name" value="SelO"/>
    <property type="match status" value="1"/>
</dbReference>
<dbReference type="PANTHER" id="PTHR32057:SF14">
    <property type="entry name" value="PROTEIN ADENYLYLTRANSFERASE SELO, MITOCHONDRIAL"/>
    <property type="match status" value="1"/>
</dbReference>
<keyword evidence="7" id="KW-0067">ATP-binding</keyword>
<name>A0ABR1J9A6_9AGAR</name>
<evidence type="ECO:0000256" key="1">
    <source>
        <dbReference type="ARBA" id="ARBA00001946"/>
    </source>
</evidence>
<proteinExistence type="inferred from homology"/>
<evidence type="ECO:0000256" key="9">
    <source>
        <dbReference type="ARBA" id="ARBA00031547"/>
    </source>
</evidence>
<evidence type="ECO:0000256" key="3">
    <source>
        <dbReference type="ARBA" id="ARBA00022679"/>
    </source>
</evidence>
<keyword evidence="11" id="KW-1185">Reference proteome</keyword>
<keyword evidence="6" id="KW-0547">Nucleotide-binding</keyword>
<comment type="cofactor">
    <cofactor evidence="1">
        <name>Mg(2+)</name>
        <dbReference type="ChEBI" id="CHEBI:18420"/>
    </cofactor>
</comment>
<evidence type="ECO:0000256" key="4">
    <source>
        <dbReference type="ARBA" id="ARBA00022695"/>
    </source>
</evidence>